<reference evidence="5" key="1">
    <citation type="journal article" date="2019" name="Int. J. Syst. Evol. Microbiol.">
        <title>The Global Catalogue of Microorganisms (GCM) 10K type strain sequencing project: providing services to taxonomists for standard genome sequencing and annotation.</title>
        <authorList>
            <consortium name="The Broad Institute Genomics Platform"/>
            <consortium name="The Broad Institute Genome Sequencing Center for Infectious Disease"/>
            <person name="Wu L."/>
            <person name="Ma J."/>
        </authorList>
    </citation>
    <scope>NUCLEOTIDE SEQUENCE [LARGE SCALE GENOMIC DNA]</scope>
    <source>
        <strain evidence="5">JCM 15614</strain>
    </source>
</reference>
<comment type="caution">
    <text evidence="4">The sequence shown here is derived from an EMBL/GenBank/DDBJ whole genome shotgun (WGS) entry which is preliminary data.</text>
</comment>
<dbReference type="CDD" id="cd04486">
    <property type="entry name" value="YhcR_OBF_like"/>
    <property type="match status" value="1"/>
</dbReference>
<keyword evidence="5" id="KW-1185">Reference proteome</keyword>
<name>A0ABP6P3A3_9ACTN</name>
<feature type="region of interest" description="Disordered" evidence="1">
    <location>
        <begin position="855"/>
        <end position="879"/>
    </location>
</feature>
<keyword evidence="4" id="KW-0255">Endonuclease</keyword>
<dbReference type="CDD" id="cd10283">
    <property type="entry name" value="MnuA_DNase1-like"/>
    <property type="match status" value="1"/>
</dbReference>
<keyword evidence="2" id="KW-0732">Signal</keyword>
<feature type="chain" id="PRO_5046296226" evidence="2">
    <location>
        <begin position="28"/>
        <end position="879"/>
    </location>
</feature>
<evidence type="ECO:0000256" key="2">
    <source>
        <dbReference type="SAM" id="SignalP"/>
    </source>
</evidence>
<keyword evidence="4" id="KW-0378">Hydrolase</keyword>
<evidence type="ECO:0000259" key="3">
    <source>
        <dbReference type="PROSITE" id="PS51841"/>
    </source>
</evidence>
<evidence type="ECO:0000313" key="5">
    <source>
        <dbReference type="Proteomes" id="UP001499924"/>
    </source>
</evidence>
<dbReference type="NCBIfam" id="NF033681">
    <property type="entry name" value="ExeM_NucH_DNase"/>
    <property type="match status" value="1"/>
</dbReference>
<dbReference type="Pfam" id="PF03372">
    <property type="entry name" value="Exo_endo_phos"/>
    <property type="match status" value="1"/>
</dbReference>
<dbReference type="PROSITE" id="PS51841">
    <property type="entry name" value="LTD"/>
    <property type="match status" value="1"/>
</dbReference>
<dbReference type="InterPro" id="IPR036691">
    <property type="entry name" value="Endo/exonu/phosph_ase_sf"/>
</dbReference>
<evidence type="ECO:0000313" key="4">
    <source>
        <dbReference type="EMBL" id="GAA3166377.1"/>
    </source>
</evidence>
<sequence>MRIRRTVAGVALTTLSAGLLATIPVTAANAAPSTGLVISQVYGGGGNSGATFTHDFVELYNRGTTPISTSGLSVQYGSASGAIGSNAGLITTLPSATVPAGGYFLVQLARGSGGTTALPSADATGGTELSGSNGKVALVNGTARYSSPATLIDLVGYGSANQAEGTPLSALSATTAALRRGAGCAETDNNVVDFGRVAPAPRNSASPTFACDDTAREASIAEVQGAGAESPLVYRKVSVDGVVVGDFQGQGQFGGIYVQSLAPDGDQATSEGIRVYDNATAVEVGQTVRVTGWVEEYVDGGYPGSETQLGGAVVTVTGTAPSLPLPVGLHLPFAPTVDGVDGREHLEGMRVTVPAGLVATDLYTLGRYGEVGLTTNEVLRIPSSLEQDEANERDVILLDDGMSWQNLDELPYTVEDGRLPRAGDRLAEDVTGVLGFGFGEYRVEPVVGTEAAFASLNPRPAAPDAVGGEIQVASFNVLNYFTRFGGQNRGANNAVELQRQESKLVSAITALDADVVGLIEIANDDGAALSRLVDLLNGAQSDPADHYTAVVAPRLNDPTSLGGTYGTDAIRTAIIYRADVVSTLGDPPSDAALLNPVDEDYPAEPVFDRPPAVQTFVPVGDQREFTVVVNHLKSKGSTNEQCGEPDPLGGNCDDLRERQSAALVELVDALGAEDALLLGDFNSYETEEPIGVLERAGYVSAAATLPVEDRYSYSFDGEFGTLDYVFASPGLAGGLTGVDIWHINSAEAPAYDYNDFNQEALYSEDAFASSDHDPVLVGLDLNLAPVADAGGPYTTRVGKTVQLEAEGSDGNGDLLTYAWDLDGDGAFDDATGPTASFRGNRPPGHHTVAVQVNDGTSTSVDEADVTVTTPNGTVPPGRR</sequence>
<dbReference type="Gene3D" id="2.60.40.10">
    <property type="entry name" value="Immunoglobulins"/>
    <property type="match status" value="1"/>
</dbReference>
<dbReference type="InterPro" id="IPR013783">
    <property type="entry name" value="Ig-like_fold"/>
</dbReference>
<organism evidence="4 5">
    <name type="scientific">Blastococcus jejuensis</name>
    <dbReference type="NCBI Taxonomy" id="351224"/>
    <lineage>
        <taxon>Bacteria</taxon>
        <taxon>Bacillati</taxon>
        <taxon>Actinomycetota</taxon>
        <taxon>Actinomycetes</taxon>
        <taxon>Geodermatophilales</taxon>
        <taxon>Geodermatophilaceae</taxon>
        <taxon>Blastococcus</taxon>
    </lineage>
</organism>
<protein>
    <submittedName>
        <fullName evidence="4">ExeM/NucH family extracellular endonuclease</fullName>
    </submittedName>
</protein>
<dbReference type="GO" id="GO:0004519">
    <property type="term" value="F:endonuclease activity"/>
    <property type="evidence" value="ECO:0007669"/>
    <property type="project" value="UniProtKB-KW"/>
</dbReference>
<dbReference type="InterPro" id="IPR047971">
    <property type="entry name" value="ExeM-like"/>
</dbReference>
<dbReference type="PANTHER" id="PTHR42834">
    <property type="entry name" value="ENDONUCLEASE/EXONUCLEASE/PHOSPHATASE FAMILY PROTEIN (AFU_ORTHOLOGUE AFUA_3G09210)"/>
    <property type="match status" value="1"/>
</dbReference>
<dbReference type="InterPro" id="IPR001322">
    <property type="entry name" value="Lamin_tail_dom"/>
</dbReference>
<dbReference type="Proteomes" id="UP001499924">
    <property type="component" value="Unassembled WGS sequence"/>
</dbReference>
<dbReference type="PANTHER" id="PTHR42834:SF1">
    <property type="entry name" value="ENDONUCLEASE_EXONUCLEASE_PHOSPHATASE FAMILY PROTEIN (AFU_ORTHOLOGUE AFUA_3G09210)"/>
    <property type="match status" value="1"/>
</dbReference>
<dbReference type="InterPro" id="IPR000601">
    <property type="entry name" value="PKD_dom"/>
</dbReference>
<dbReference type="Pfam" id="PF18911">
    <property type="entry name" value="PKD_4"/>
    <property type="match status" value="1"/>
</dbReference>
<feature type="signal peptide" evidence="2">
    <location>
        <begin position="1"/>
        <end position="27"/>
    </location>
</feature>
<proteinExistence type="predicted"/>
<dbReference type="Gene3D" id="3.60.10.10">
    <property type="entry name" value="Endonuclease/exonuclease/phosphatase"/>
    <property type="match status" value="1"/>
</dbReference>
<dbReference type="EMBL" id="BAAAVV010000003">
    <property type="protein sequence ID" value="GAA3166377.1"/>
    <property type="molecule type" value="Genomic_DNA"/>
</dbReference>
<evidence type="ECO:0000256" key="1">
    <source>
        <dbReference type="SAM" id="MobiDB-lite"/>
    </source>
</evidence>
<feature type="compositionally biased region" description="Low complexity" evidence="1">
    <location>
        <begin position="865"/>
        <end position="879"/>
    </location>
</feature>
<dbReference type="SUPFAM" id="SSF49299">
    <property type="entry name" value="PKD domain"/>
    <property type="match status" value="1"/>
</dbReference>
<dbReference type="RefSeq" id="WP_344688544.1">
    <property type="nucleotide sequence ID" value="NZ_BAAAVV010000003.1"/>
</dbReference>
<dbReference type="InterPro" id="IPR005135">
    <property type="entry name" value="Endo/exonuclease/phosphatase"/>
</dbReference>
<dbReference type="Pfam" id="PF00932">
    <property type="entry name" value="LTD"/>
    <property type="match status" value="1"/>
</dbReference>
<gene>
    <name evidence="4" type="ORF">GCM10010531_18740</name>
</gene>
<dbReference type="InterPro" id="IPR022409">
    <property type="entry name" value="PKD/Chitinase_dom"/>
</dbReference>
<dbReference type="InterPro" id="IPR035986">
    <property type="entry name" value="PKD_dom_sf"/>
</dbReference>
<feature type="domain" description="LTD" evidence="3">
    <location>
        <begin position="25"/>
        <end position="159"/>
    </location>
</feature>
<accession>A0ABP6P3A3</accession>
<keyword evidence="4" id="KW-0540">Nuclease</keyword>
<dbReference type="SMART" id="SM00089">
    <property type="entry name" value="PKD"/>
    <property type="match status" value="1"/>
</dbReference>
<dbReference type="SUPFAM" id="SSF56219">
    <property type="entry name" value="DNase I-like"/>
    <property type="match status" value="1"/>
</dbReference>